<evidence type="ECO:0000313" key="10">
    <source>
        <dbReference type="RefSeq" id="XP_055862823.1"/>
    </source>
</evidence>
<keyword evidence="9" id="KW-1185">Reference proteome</keyword>
<comment type="catalytic activity">
    <reaction evidence="1">
        <text>Hydrolyzes glycerol monoesters of long-chain fatty acids.</text>
        <dbReference type="EC" id="3.1.1.23"/>
    </reaction>
</comment>
<dbReference type="OMA" id="ICCSGIC"/>
<dbReference type="InterPro" id="IPR050266">
    <property type="entry name" value="AB_hydrolase_sf"/>
</dbReference>
<dbReference type="Proteomes" id="UP001165740">
    <property type="component" value="Chromosome 12"/>
</dbReference>
<dbReference type="RefSeq" id="XP_055862824.1">
    <property type="nucleotide sequence ID" value="XM_056006849.1"/>
</dbReference>
<dbReference type="GO" id="GO:0031902">
    <property type="term" value="C:late endosome membrane"/>
    <property type="evidence" value="ECO:0007669"/>
    <property type="project" value="UniProtKB-SubCell"/>
</dbReference>
<dbReference type="GO" id="GO:0031966">
    <property type="term" value="C:mitochondrial membrane"/>
    <property type="evidence" value="ECO:0007669"/>
    <property type="project" value="UniProtKB-SubCell"/>
</dbReference>
<dbReference type="Gene3D" id="3.40.50.1820">
    <property type="entry name" value="alpha/beta hydrolase"/>
    <property type="match status" value="1"/>
</dbReference>
<dbReference type="Pfam" id="PF00561">
    <property type="entry name" value="Abhydrolase_1"/>
    <property type="match status" value="1"/>
</dbReference>
<dbReference type="PANTHER" id="PTHR43798">
    <property type="entry name" value="MONOACYLGLYCEROL LIPASE"/>
    <property type="match status" value="1"/>
</dbReference>
<organism evidence="9 11">
    <name type="scientific">Biomphalaria glabrata</name>
    <name type="common">Bloodfluke planorb</name>
    <name type="synonym">Freshwater snail</name>
    <dbReference type="NCBI Taxonomy" id="6526"/>
    <lineage>
        <taxon>Eukaryota</taxon>
        <taxon>Metazoa</taxon>
        <taxon>Spiralia</taxon>
        <taxon>Lophotrochozoa</taxon>
        <taxon>Mollusca</taxon>
        <taxon>Gastropoda</taxon>
        <taxon>Heterobranchia</taxon>
        <taxon>Euthyneura</taxon>
        <taxon>Panpulmonata</taxon>
        <taxon>Hygrophila</taxon>
        <taxon>Lymnaeoidea</taxon>
        <taxon>Planorbidae</taxon>
        <taxon>Biomphalaria</taxon>
    </lineage>
</organism>
<comment type="subcellular location">
    <subcellularLocation>
        <location evidence="3">Late endosome membrane</location>
        <topology evidence="3">Single-pass type II membrane protein</topology>
    </subcellularLocation>
    <subcellularLocation>
        <location evidence="4">Lysosome membrane</location>
        <topology evidence="4">Single-pass type II membrane protein</topology>
    </subcellularLocation>
    <subcellularLocation>
        <location evidence="5">Mitochondrion membrane</location>
        <topology evidence="5">Single-pass type II membrane protein</topology>
    </subcellularLocation>
</comment>
<dbReference type="PANTHER" id="PTHR43798:SF5">
    <property type="entry name" value="MONOACYLGLYCEROL LIPASE ABHD6"/>
    <property type="match status" value="1"/>
</dbReference>
<reference evidence="10 11" key="1">
    <citation type="submission" date="2025-04" db="UniProtKB">
        <authorList>
            <consortium name="RefSeq"/>
        </authorList>
    </citation>
    <scope>IDENTIFICATION</scope>
</reference>
<dbReference type="RefSeq" id="XP_055862823.1">
    <property type="nucleotide sequence ID" value="XM_056006848.1"/>
</dbReference>
<name>A0A9W2YJB0_BIOGL</name>
<evidence type="ECO:0000256" key="6">
    <source>
        <dbReference type="ARBA" id="ARBA00047662"/>
    </source>
</evidence>
<evidence type="ECO:0000256" key="1">
    <source>
        <dbReference type="ARBA" id="ARBA00001613"/>
    </source>
</evidence>
<dbReference type="InterPro" id="IPR029058">
    <property type="entry name" value="AB_hydrolase_fold"/>
</dbReference>
<evidence type="ECO:0000256" key="7">
    <source>
        <dbReference type="ARBA" id="ARBA00049568"/>
    </source>
</evidence>
<dbReference type="OrthoDB" id="6431331at2759"/>
<dbReference type="GO" id="GO:0047372">
    <property type="term" value="F:monoacylglycerol lipase activity"/>
    <property type="evidence" value="ECO:0007669"/>
    <property type="project" value="UniProtKB-EC"/>
</dbReference>
<evidence type="ECO:0000256" key="2">
    <source>
        <dbReference type="ARBA" id="ARBA00013254"/>
    </source>
</evidence>
<sequence length="341" mass="38189">MSTWVLLAAVIIGFNAVSLAAILCVYLLYPHYIILFIFWVQGYIAGLKTKYVSDGQVTFCYGEKNKPRSDKPSLVFIHGFTANKESWSQSIKLLPKDLHIIAVDLLGHGHSSVPGEEVELSMDYMMDTFHRFLELAGLSSVKVHLIGISLGGNIAGHYAVRHPETVAKVTMICPAMFTPVDSELARGLKEKLAKGVENLTLEDSKLLARDVDGLKELFQTLCYNKSAFLINKQFLVGLLTLRQPRLNFFLRLYRSSSLHFLPSLSNVAANITPPSQVIWGKQDSIIDVSGAEYLKAKLPDCRHVDIIDKCGHALNLEYPELFAKHILKFIMEDKDSSKKYD</sequence>
<dbReference type="PRINTS" id="PR00111">
    <property type="entry name" value="ABHYDROLASE"/>
</dbReference>
<dbReference type="InterPro" id="IPR000073">
    <property type="entry name" value="AB_hydrolase_1"/>
</dbReference>
<comment type="catalytic activity">
    <reaction evidence="6">
        <text>1-dodecanoylglycerol + H2O = dodecanoate + glycerol + H(+)</text>
        <dbReference type="Rhea" id="RHEA:44316"/>
        <dbReference type="ChEBI" id="CHEBI:15377"/>
        <dbReference type="ChEBI" id="CHEBI:15378"/>
        <dbReference type="ChEBI" id="CHEBI:17754"/>
        <dbReference type="ChEBI" id="CHEBI:18262"/>
        <dbReference type="ChEBI" id="CHEBI:75539"/>
    </reaction>
</comment>
<dbReference type="EC" id="3.1.1.23" evidence="2"/>
<evidence type="ECO:0000256" key="5">
    <source>
        <dbReference type="ARBA" id="ARBA00046308"/>
    </source>
</evidence>
<dbReference type="GO" id="GO:0005765">
    <property type="term" value="C:lysosomal membrane"/>
    <property type="evidence" value="ECO:0007669"/>
    <property type="project" value="UniProtKB-SubCell"/>
</dbReference>
<accession>A0A9W2YJB0</accession>
<evidence type="ECO:0000313" key="11">
    <source>
        <dbReference type="RefSeq" id="XP_055862824.1"/>
    </source>
</evidence>
<evidence type="ECO:0000256" key="4">
    <source>
        <dbReference type="ARBA" id="ARBA00037874"/>
    </source>
</evidence>
<evidence type="ECO:0000313" key="9">
    <source>
        <dbReference type="Proteomes" id="UP001165740"/>
    </source>
</evidence>
<dbReference type="AlphaFoldDB" id="A0A9W2YJB0"/>
<proteinExistence type="predicted"/>
<evidence type="ECO:0000259" key="8">
    <source>
        <dbReference type="Pfam" id="PF00561"/>
    </source>
</evidence>
<protein>
    <recommendedName>
        <fullName evidence="2">acylglycerol lipase</fullName>
        <ecNumber evidence="2">3.1.1.23</ecNumber>
    </recommendedName>
</protein>
<feature type="domain" description="AB hydrolase-1" evidence="8">
    <location>
        <begin position="72"/>
        <end position="317"/>
    </location>
</feature>
<comment type="function">
    <text evidence="7">Lipase that preferentially hydrolysis medium-chain saturated monoacylglycerols including 2-arachidonoylglycerol. Through 2-arachidonoylglycerol degradation may regulate endocannabinoid signaling pathways. Also has a lysophosphatidyl lipase activity with a preference for lysophosphatidylglycerol among other lysophospholipids. Also able to degrade bis(monoacylglycero)phosphate (BMP) and constitutes the major enzyme for BMP catabolism. BMP, also known as lysobisphosphatidic acid, is enriched in late endosomes and lysosomes and plays a key role in the formation of intraluminal vesicles and in lipid sorting.</text>
</comment>
<evidence type="ECO:0000256" key="3">
    <source>
        <dbReference type="ARBA" id="ARBA00037797"/>
    </source>
</evidence>
<gene>
    <name evidence="10 11" type="primary">LOC106080031</name>
</gene>
<dbReference type="SUPFAM" id="SSF53474">
    <property type="entry name" value="alpha/beta-Hydrolases"/>
    <property type="match status" value="1"/>
</dbReference>
<dbReference type="GeneID" id="106080031"/>
<dbReference type="GO" id="GO:0046464">
    <property type="term" value="P:acylglycerol catabolic process"/>
    <property type="evidence" value="ECO:0007669"/>
    <property type="project" value="TreeGrafter"/>
</dbReference>